<dbReference type="PATRIC" id="fig|1280954.3.peg.3850"/>
<feature type="non-terminal residue" evidence="2">
    <location>
        <position position="1"/>
    </location>
</feature>
<dbReference type="RefSeq" id="WP_035602770.1">
    <property type="nucleotide sequence ID" value="NZ_ARYM01000048.1"/>
</dbReference>
<dbReference type="EMBL" id="ARYM01000048">
    <property type="protein sequence ID" value="KCZ96571.1"/>
    <property type="molecule type" value="Genomic_DNA"/>
</dbReference>
<name>A0A062VEY8_9PROT</name>
<organism evidence="2 3">
    <name type="scientific">Hyphomonas polymorpha PS728</name>
    <dbReference type="NCBI Taxonomy" id="1280954"/>
    <lineage>
        <taxon>Bacteria</taxon>
        <taxon>Pseudomonadati</taxon>
        <taxon>Pseudomonadota</taxon>
        <taxon>Alphaproteobacteria</taxon>
        <taxon>Hyphomonadales</taxon>
        <taxon>Hyphomonadaceae</taxon>
        <taxon>Hyphomonas</taxon>
    </lineage>
</organism>
<keyword evidence="3" id="KW-1185">Reference proteome</keyword>
<dbReference type="STRING" id="1280954.HPO_19175"/>
<reference evidence="2 3" key="1">
    <citation type="journal article" date="2014" name="Antonie Van Leeuwenhoek">
        <title>Hyphomonas beringensis sp. nov. and Hyphomonas chukchiensis sp. nov., isolated from surface seawater of the Bering Sea and Chukchi Sea.</title>
        <authorList>
            <person name="Li C."/>
            <person name="Lai Q."/>
            <person name="Li G."/>
            <person name="Dong C."/>
            <person name="Wang J."/>
            <person name="Liao Y."/>
            <person name="Shao Z."/>
        </authorList>
    </citation>
    <scope>NUCLEOTIDE SEQUENCE [LARGE SCALE GENOMIC DNA]</scope>
    <source>
        <strain evidence="2 3">PS728</strain>
    </source>
</reference>
<evidence type="ECO:0000313" key="2">
    <source>
        <dbReference type="EMBL" id="KCZ96571.1"/>
    </source>
</evidence>
<accession>A0A062VEY8</accession>
<evidence type="ECO:0000313" key="3">
    <source>
        <dbReference type="Proteomes" id="UP000027100"/>
    </source>
</evidence>
<comment type="caution">
    <text evidence="2">The sequence shown here is derived from an EMBL/GenBank/DDBJ whole genome shotgun (WGS) entry which is preliminary data.</text>
</comment>
<evidence type="ECO:0000259" key="1">
    <source>
        <dbReference type="Pfam" id="PF20454"/>
    </source>
</evidence>
<dbReference type="Pfam" id="PF20454">
    <property type="entry name" value="GpA_nuclease"/>
    <property type="match status" value="1"/>
</dbReference>
<proteinExistence type="predicted"/>
<protein>
    <submittedName>
        <fullName evidence="2">Terminase GpA</fullName>
    </submittedName>
</protein>
<dbReference type="GO" id="GO:0004519">
    <property type="term" value="F:endonuclease activity"/>
    <property type="evidence" value="ECO:0007669"/>
    <property type="project" value="InterPro"/>
</dbReference>
<dbReference type="Proteomes" id="UP000027100">
    <property type="component" value="Unassembled WGS sequence"/>
</dbReference>
<dbReference type="eggNOG" id="COG5525">
    <property type="taxonomic scope" value="Bacteria"/>
</dbReference>
<sequence>EPFGLSAIPSEVRVLTCGVDVQRDRLEAVILAWTADGAALATSQDVFWGDPQGDDVWAELDAHLKQTWQHPLGGQIGISATAVDSGDGETTDAVMAFCKPRFGRRIYAIKGAAGNRPAIERSKSQAGRLFIVGVDTVKGQVFKRLSDPTQMRFSANLAPVFFEQLTSERRVIRYRHGRPYGQWERIKGRQAEALDCVVYAFAVRGLVNIRMDARENELREIASTPTIPAVIRSAWMDR</sequence>
<dbReference type="AlphaFoldDB" id="A0A062VEY8"/>
<dbReference type="InterPro" id="IPR046454">
    <property type="entry name" value="GpA_endonuclease"/>
</dbReference>
<feature type="domain" description="Terminase large subunit GpA endonuclease" evidence="1">
    <location>
        <begin position="2"/>
        <end position="210"/>
    </location>
</feature>
<gene>
    <name evidence="2" type="ORF">HPO_19175</name>
</gene>